<evidence type="ECO:0000256" key="3">
    <source>
        <dbReference type="ARBA" id="ARBA00022989"/>
    </source>
</evidence>
<feature type="transmembrane region" description="Helical" evidence="6">
    <location>
        <begin position="12"/>
        <end position="31"/>
    </location>
</feature>
<evidence type="ECO:0000256" key="5">
    <source>
        <dbReference type="ARBA" id="ARBA00038359"/>
    </source>
</evidence>
<name>A1CMB2_ASPCL</name>
<dbReference type="PANTHER" id="PTHR33048">
    <property type="entry name" value="PTH11-LIKE INTEGRAL MEMBRANE PROTEIN (AFU_ORTHOLOGUE AFUA_5G11245)"/>
    <property type="match status" value="1"/>
</dbReference>
<dbReference type="VEuPathDB" id="FungiDB:ACLA_096320"/>
<dbReference type="GeneID" id="4702525"/>
<dbReference type="PANTHER" id="PTHR33048:SF155">
    <property type="entry name" value="INTEGRAL MEMBRANE PROTEIN"/>
    <property type="match status" value="1"/>
</dbReference>
<reference evidence="8 9" key="1">
    <citation type="journal article" date="2008" name="PLoS Genet.">
        <title>Genomic islands in the pathogenic filamentous fungus Aspergillus fumigatus.</title>
        <authorList>
            <person name="Fedorova N.D."/>
            <person name="Khaldi N."/>
            <person name="Joardar V.S."/>
            <person name="Maiti R."/>
            <person name="Amedeo P."/>
            <person name="Anderson M.J."/>
            <person name="Crabtree J."/>
            <person name="Silva J.C."/>
            <person name="Badger J.H."/>
            <person name="Albarraq A."/>
            <person name="Angiuoli S."/>
            <person name="Bussey H."/>
            <person name="Bowyer P."/>
            <person name="Cotty P.J."/>
            <person name="Dyer P.S."/>
            <person name="Egan A."/>
            <person name="Galens K."/>
            <person name="Fraser-Liggett C.M."/>
            <person name="Haas B.J."/>
            <person name="Inman J.M."/>
            <person name="Kent R."/>
            <person name="Lemieux S."/>
            <person name="Malavazi I."/>
            <person name="Orvis J."/>
            <person name="Roemer T."/>
            <person name="Ronning C.M."/>
            <person name="Sundaram J.P."/>
            <person name="Sutton G."/>
            <person name="Turner G."/>
            <person name="Venter J.C."/>
            <person name="White O.R."/>
            <person name="Whitty B.R."/>
            <person name="Youngman P."/>
            <person name="Wolfe K.H."/>
            <person name="Goldman G.H."/>
            <person name="Wortman J.R."/>
            <person name="Jiang B."/>
            <person name="Denning D.W."/>
            <person name="Nierman W.C."/>
        </authorList>
    </citation>
    <scope>NUCLEOTIDE SEQUENCE [LARGE SCALE GENOMIC DNA]</scope>
    <source>
        <strain evidence="9">ATCC 1007 / CBS 513.65 / DSM 816 / NCTC 3887 / NRRL 1</strain>
    </source>
</reference>
<evidence type="ECO:0000256" key="2">
    <source>
        <dbReference type="ARBA" id="ARBA00022692"/>
    </source>
</evidence>
<evidence type="ECO:0000256" key="6">
    <source>
        <dbReference type="SAM" id="Phobius"/>
    </source>
</evidence>
<gene>
    <name evidence="8" type="ORF">ACLA_096320</name>
</gene>
<comment type="similarity">
    <text evidence="5">Belongs to the SAT4 family.</text>
</comment>
<sequence>MTISSRQTELLLVSWVFGSFAVLVVVLRILAKVKIRQFKFDDAVMILALCFGLIAASLLTCGITYGYAQPTNDEYGSEAAAGRKFYVFTTVFLIACAAAGRAAFVLYLLAILGTKKWHRIILITLAVLEVAVNAVPIILIFASCKPASAVWDYQIDGICISDEVQVRFGFFQNKVFNTFVDLYLVVVPTYIFWHLNLRLPVKISLIGLMSLGLLAMAAALAKVVQVPQLKNEMLNDTVGLLRWGFIEAWLVIITASLPCLRNLILSGFRFMVSSAQRSRSYELTATVGGTPGGRSLSTTAQNTQHRRTNSRLRNILSKSNAAEGGSVDRILGSRNSVEATEASESAQALGNGIRKQVEFFIDHDKREMGGV</sequence>
<dbReference type="HOGENOM" id="CLU_028200_3_7_1"/>
<organism evidence="8 9">
    <name type="scientific">Aspergillus clavatus (strain ATCC 1007 / CBS 513.65 / DSM 816 / NCTC 3887 / NRRL 1 / QM 1276 / 107)</name>
    <dbReference type="NCBI Taxonomy" id="344612"/>
    <lineage>
        <taxon>Eukaryota</taxon>
        <taxon>Fungi</taxon>
        <taxon>Dikarya</taxon>
        <taxon>Ascomycota</taxon>
        <taxon>Pezizomycotina</taxon>
        <taxon>Eurotiomycetes</taxon>
        <taxon>Eurotiomycetidae</taxon>
        <taxon>Eurotiales</taxon>
        <taxon>Aspergillaceae</taxon>
        <taxon>Aspergillus</taxon>
        <taxon>Aspergillus subgen. Fumigati</taxon>
    </lineage>
</organism>
<keyword evidence="9" id="KW-1185">Reference proteome</keyword>
<dbReference type="OrthoDB" id="4682787at2759"/>
<keyword evidence="4 6" id="KW-0472">Membrane</keyword>
<dbReference type="KEGG" id="act:ACLA_096320"/>
<dbReference type="InterPro" id="IPR049326">
    <property type="entry name" value="Rhodopsin_dom_fungi"/>
</dbReference>
<feature type="transmembrane region" description="Helical" evidence="6">
    <location>
        <begin position="175"/>
        <end position="193"/>
    </location>
</feature>
<feature type="transmembrane region" description="Helical" evidence="6">
    <location>
        <begin position="121"/>
        <end position="142"/>
    </location>
</feature>
<dbReference type="RefSeq" id="XP_001270125.1">
    <property type="nucleotide sequence ID" value="XM_001270124.1"/>
</dbReference>
<keyword evidence="2 6" id="KW-0812">Transmembrane</keyword>
<evidence type="ECO:0000313" key="9">
    <source>
        <dbReference type="Proteomes" id="UP000006701"/>
    </source>
</evidence>
<dbReference type="GO" id="GO:0016020">
    <property type="term" value="C:membrane"/>
    <property type="evidence" value="ECO:0007669"/>
    <property type="project" value="UniProtKB-SubCell"/>
</dbReference>
<dbReference type="Pfam" id="PF20684">
    <property type="entry name" value="Fung_rhodopsin"/>
    <property type="match status" value="1"/>
</dbReference>
<dbReference type="eggNOG" id="ENOG502SHS7">
    <property type="taxonomic scope" value="Eukaryota"/>
</dbReference>
<feature type="domain" description="Rhodopsin" evidence="7">
    <location>
        <begin position="27"/>
        <end position="264"/>
    </location>
</feature>
<proteinExistence type="inferred from homology"/>
<dbReference type="Proteomes" id="UP000006701">
    <property type="component" value="Unassembled WGS sequence"/>
</dbReference>
<keyword evidence="3 6" id="KW-1133">Transmembrane helix</keyword>
<evidence type="ECO:0000259" key="7">
    <source>
        <dbReference type="Pfam" id="PF20684"/>
    </source>
</evidence>
<feature type="transmembrane region" description="Helical" evidence="6">
    <location>
        <begin position="85"/>
        <end position="109"/>
    </location>
</feature>
<evidence type="ECO:0000256" key="1">
    <source>
        <dbReference type="ARBA" id="ARBA00004141"/>
    </source>
</evidence>
<dbReference type="InterPro" id="IPR052337">
    <property type="entry name" value="SAT4-like"/>
</dbReference>
<dbReference type="OMA" id="TCWAMIE"/>
<feature type="transmembrane region" description="Helical" evidence="6">
    <location>
        <begin position="244"/>
        <end position="264"/>
    </location>
</feature>
<feature type="transmembrane region" description="Helical" evidence="6">
    <location>
        <begin position="205"/>
        <end position="224"/>
    </location>
</feature>
<dbReference type="EMBL" id="DS027058">
    <property type="protein sequence ID" value="EAW08699.1"/>
    <property type="molecule type" value="Genomic_DNA"/>
</dbReference>
<feature type="transmembrane region" description="Helical" evidence="6">
    <location>
        <begin position="43"/>
        <end position="65"/>
    </location>
</feature>
<evidence type="ECO:0000313" key="8">
    <source>
        <dbReference type="EMBL" id="EAW08699.1"/>
    </source>
</evidence>
<dbReference type="AlphaFoldDB" id="A1CMB2"/>
<evidence type="ECO:0000256" key="4">
    <source>
        <dbReference type="ARBA" id="ARBA00023136"/>
    </source>
</evidence>
<accession>A1CMB2</accession>
<comment type="subcellular location">
    <subcellularLocation>
        <location evidence="1">Membrane</location>
        <topology evidence="1">Multi-pass membrane protein</topology>
    </subcellularLocation>
</comment>
<protein>
    <recommendedName>
        <fullName evidence="7">Rhodopsin domain-containing protein</fullName>
    </recommendedName>
</protein>